<dbReference type="InterPro" id="IPR004360">
    <property type="entry name" value="Glyas_Fos-R_dOase_dom"/>
</dbReference>
<dbReference type="Gene3D" id="3.10.180.10">
    <property type="entry name" value="2,3-Dihydroxybiphenyl 1,2-Dioxygenase, domain 1"/>
    <property type="match status" value="1"/>
</dbReference>
<dbReference type="RefSeq" id="WP_115691783.1">
    <property type="nucleotide sequence ID" value="NZ_CP031417.1"/>
</dbReference>
<dbReference type="Pfam" id="PF00903">
    <property type="entry name" value="Glyoxalase"/>
    <property type="match status" value="1"/>
</dbReference>
<keyword evidence="2" id="KW-0560">Oxidoreductase</keyword>
<evidence type="ECO:0000313" key="3">
    <source>
        <dbReference type="Proteomes" id="UP000254889"/>
    </source>
</evidence>
<sequence>MIKPKLHHVTLKTTRLNEMIAWYALVTGAQVNFKDDTAAWTSNDEANHRIAFLAVPGLQDDPHKTFHNGMHHCAFEYDSFADLMNSFDRMRKEGVEPAFSLDHGLTISLYYRDPEGNFVELQCDCFSDWKRSSEWMRTSPDFAHNPIGTFFDPAKVFDAFKGGADFDTLHKAMRGGEYLPASGKLPDIGLPAP</sequence>
<dbReference type="EMBL" id="CP031417">
    <property type="protein sequence ID" value="AXK81404.1"/>
    <property type="molecule type" value="Genomic_DNA"/>
</dbReference>
<reference evidence="2 3" key="1">
    <citation type="submission" date="2018-07" db="EMBL/GenBank/DDBJ databases">
        <authorList>
            <person name="Quirk P.G."/>
            <person name="Krulwich T.A."/>
        </authorList>
    </citation>
    <scope>NUCLEOTIDE SEQUENCE [LARGE SCALE GENOMIC DNA]</scope>
    <source>
        <strain evidence="2 3">CC-BB4</strain>
    </source>
</reference>
<evidence type="ECO:0000313" key="2">
    <source>
        <dbReference type="EMBL" id="AXK81404.1"/>
    </source>
</evidence>
<dbReference type="PROSITE" id="PS51819">
    <property type="entry name" value="VOC"/>
    <property type="match status" value="1"/>
</dbReference>
<keyword evidence="2" id="KW-0223">Dioxygenase</keyword>
<dbReference type="SUPFAM" id="SSF54593">
    <property type="entry name" value="Glyoxalase/Bleomycin resistance protein/Dihydroxybiphenyl dioxygenase"/>
    <property type="match status" value="1"/>
</dbReference>
<protein>
    <submittedName>
        <fullName evidence="2">Extradiol dioxygenase</fullName>
    </submittedName>
</protein>
<organism evidence="2 3">
    <name type="scientific">Pseudolabrys taiwanensis</name>
    <dbReference type="NCBI Taxonomy" id="331696"/>
    <lineage>
        <taxon>Bacteria</taxon>
        <taxon>Pseudomonadati</taxon>
        <taxon>Pseudomonadota</taxon>
        <taxon>Alphaproteobacteria</taxon>
        <taxon>Hyphomicrobiales</taxon>
        <taxon>Xanthobacteraceae</taxon>
        <taxon>Pseudolabrys</taxon>
    </lineage>
</organism>
<evidence type="ECO:0000259" key="1">
    <source>
        <dbReference type="PROSITE" id="PS51819"/>
    </source>
</evidence>
<feature type="domain" description="VOC" evidence="1">
    <location>
        <begin position="5"/>
        <end position="124"/>
    </location>
</feature>
<accession>A0A345ZWV7</accession>
<dbReference type="KEGG" id="ptaw:DW352_13330"/>
<proteinExistence type="predicted"/>
<name>A0A345ZWV7_9HYPH</name>
<dbReference type="InterPro" id="IPR037523">
    <property type="entry name" value="VOC_core"/>
</dbReference>
<dbReference type="GO" id="GO:0051213">
    <property type="term" value="F:dioxygenase activity"/>
    <property type="evidence" value="ECO:0007669"/>
    <property type="project" value="UniProtKB-KW"/>
</dbReference>
<dbReference type="AlphaFoldDB" id="A0A345ZWV7"/>
<dbReference type="Proteomes" id="UP000254889">
    <property type="component" value="Chromosome"/>
</dbReference>
<gene>
    <name evidence="2" type="ORF">DW352_13330</name>
</gene>
<dbReference type="InterPro" id="IPR029068">
    <property type="entry name" value="Glyas_Bleomycin-R_OHBP_Dase"/>
</dbReference>
<dbReference type="OrthoDB" id="5243302at2"/>
<keyword evidence="3" id="KW-1185">Reference proteome</keyword>